<dbReference type="InterPro" id="IPR045837">
    <property type="entry name" value="RnlA_toxin_N"/>
</dbReference>
<comment type="caution">
    <text evidence="2">The sequence shown here is derived from an EMBL/GenBank/DDBJ whole genome shotgun (WGS) entry which is preliminary data.</text>
</comment>
<gene>
    <name evidence="2" type="ORF">DYU05_06265</name>
</gene>
<dbReference type="RefSeq" id="WP_117382103.1">
    <property type="nucleotide sequence ID" value="NZ_QWDE01000001.1"/>
</dbReference>
<proteinExistence type="predicted"/>
<protein>
    <recommendedName>
        <fullName evidence="1">Bacterial toxin RNase RnlA/LsoA N-terminal domain-containing protein</fullName>
    </recommendedName>
</protein>
<feature type="domain" description="Bacterial toxin RNase RnlA/LsoA N-terminal" evidence="1">
    <location>
        <begin position="3"/>
        <end position="80"/>
    </location>
</feature>
<dbReference type="InterPro" id="IPR040975">
    <property type="entry name" value="HEPN_RnaseLS"/>
</dbReference>
<dbReference type="AlphaFoldDB" id="A0A3E2NW29"/>
<sequence>MSYKGLQLNKAKINNTIQEYNPDAVITITEKSPVFHQYHIELDGEPKAQLDIYYTVNGKVTLNPVSTKNVDLADKIAQHVISTCTYEHPASRTLYTKQITQDHFDVILEFFTDLKVNVSAPVNLPNGVQYKLTAPGGGDIYLNRYNSGSLYIQGENLYLKWAMIEVLTEILPFKDVIAMQLATIQVPASVDDVLEELKIALPTAHLFLGDTLTAIISPAIVLKKIQATLADYSYIVYPALRGLEGFIKKMFKDCGIVIGDNFGGYVSYDDATDTATLSADHHHLFNANQIVAIQEAYKYYKKNRHGLFHVDGTIDSTRIIDDQEDAQDILAEIFEIIEASNSYYIKAV</sequence>
<dbReference type="Gene3D" id="6.10.250.2650">
    <property type="match status" value="1"/>
</dbReference>
<dbReference type="Pfam" id="PF18869">
    <property type="entry name" value="HEPN_RnaseLS"/>
    <property type="match status" value="1"/>
</dbReference>
<evidence type="ECO:0000313" key="3">
    <source>
        <dbReference type="Proteomes" id="UP000260823"/>
    </source>
</evidence>
<organism evidence="2 3">
    <name type="scientific">Mucilaginibacter terrenus</name>
    <dbReference type="NCBI Taxonomy" id="2482727"/>
    <lineage>
        <taxon>Bacteria</taxon>
        <taxon>Pseudomonadati</taxon>
        <taxon>Bacteroidota</taxon>
        <taxon>Sphingobacteriia</taxon>
        <taxon>Sphingobacteriales</taxon>
        <taxon>Sphingobacteriaceae</taxon>
        <taxon>Mucilaginibacter</taxon>
    </lineage>
</organism>
<evidence type="ECO:0000259" key="1">
    <source>
        <dbReference type="Pfam" id="PF19417"/>
    </source>
</evidence>
<dbReference type="EMBL" id="QWDE01000001">
    <property type="protein sequence ID" value="RFZ85202.1"/>
    <property type="molecule type" value="Genomic_DNA"/>
</dbReference>
<dbReference type="Proteomes" id="UP000260823">
    <property type="component" value="Unassembled WGS sequence"/>
</dbReference>
<name>A0A3E2NW29_9SPHI</name>
<dbReference type="Pfam" id="PF19417">
    <property type="entry name" value="RnlA_toxin_N"/>
    <property type="match status" value="1"/>
</dbReference>
<dbReference type="Gene3D" id="3.30.310.240">
    <property type="entry name" value="Bacterial toxin RNase RnlA/LsoA, N-terminal domain"/>
    <property type="match status" value="1"/>
</dbReference>
<dbReference type="OrthoDB" id="9811552at2"/>
<reference evidence="2 3" key="1">
    <citation type="submission" date="2018-08" db="EMBL/GenBank/DDBJ databases">
        <title>Mucilaginibacter terrae sp. nov., isolated from manganese diggings.</title>
        <authorList>
            <person name="Huang Y."/>
            <person name="Zhou Z."/>
        </authorList>
    </citation>
    <scope>NUCLEOTIDE SEQUENCE [LARGE SCALE GENOMIC DNA]</scope>
    <source>
        <strain evidence="2 3">ZH6</strain>
    </source>
</reference>
<keyword evidence="3" id="KW-1185">Reference proteome</keyword>
<evidence type="ECO:0000313" key="2">
    <source>
        <dbReference type="EMBL" id="RFZ85202.1"/>
    </source>
</evidence>
<accession>A0A3E2NW29</accession>